<reference evidence="2 3" key="1">
    <citation type="submission" date="2019-12" db="EMBL/GenBank/DDBJ databases">
        <title>Genomic-based taxomic classification of the family Erythrobacteraceae.</title>
        <authorList>
            <person name="Xu L."/>
        </authorList>
    </citation>
    <scope>NUCLEOTIDE SEQUENCE [LARGE SCALE GENOMIC DNA]</scope>
    <source>
        <strain evidence="2 3">DSM 17792</strain>
    </source>
</reference>
<dbReference type="EMBL" id="WTYC01000004">
    <property type="protein sequence ID" value="MXO48464.1"/>
    <property type="molecule type" value="Genomic_DNA"/>
</dbReference>
<dbReference type="AlphaFoldDB" id="A0A844XST5"/>
<evidence type="ECO:0008006" key="4">
    <source>
        <dbReference type="Google" id="ProtNLM"/>
    </source>
</evidence>
<proteinExistence type="predicted"/>
<name>A0A844XST5_9SPHN</name>
<keyword evidence="1" id="KW-0732">Signal</keyword>
<dbReference type="Proteomes" id="UP000448199">
    <property type="component" value="Unassembled WGS sequence"/>
</dbReference>
<evidence type="ECO:0000313" key="2">
    <source>
        <dbReference type="EMBL" id="MXO48464.1"/>
    </source>
</evidence>
<keyword evidence="3" id="KW-1185">Reference proteome</keyword>
<feature type="signal peptide" evidence="1">
    <location>
        <begin position="1"/>
        <end position="22"/>
    </location>
</feature>
<accession>A0A844XST5</accession>
<protein>
    <recommendedName>
        <fullName evidence="4">Glycine zipper domain-containing protein</fullName>
    </recommendedName>
</protein>
<dbReference type="RefSeq" id="WP_160728018.1">
    <property type="nucleotide sequence ID" value="NZ_WTYC01000004.1"/>
</dbReference>
<dbReference type="PROSITE" id="PS51257">
    <property type="entry name" value="PROKAR_LIPOPROTEIN"/>
    <property type="match status" value="1"/>
</dbReference>
<comment type="caution">
    <text evidence="2">The sequence shown here is derived from an EMBL/GenBank/DDBJ whole genome shotgun (WGS) entry which is preliminary data.</text>
</comment>
<evidence type="ECO:0000256" key="1">
    <source>
        <dbReference type="SAM" id="SignalP"/>
    </source>
</evidence>
<evidence type="ECO:0000313" key="3">
    <source>
        <dbReference type="Proteomes" id="UP000448199"/>
    </source>
</evidence>
<organism evidence="2 3">
    <name type="scientific">Qipengyuania vulgaris</name>
    <dbReference type="NCBI Taxonomy" id="291985"/>
    <lineage>
        <taxon>Bacteria</taxon>
        <taxon>Pseudomonadati</taxon>
        <taxon>Pseudomonadota</taxon>
        <taxon>Alphaproteobacteria</taxon>
        <taxon>Sphingomonadales</taxon>
        <taxon>Erythrobacteraceae</taxon>
        <taxon>Qipengyuania</taxon>
    </lineage>
</organism>
<feature type="chain" id="PRO_5032904523" description="Glycine zipper domain-containing protein" evidence="1">
    <location>
        <begin position="23"/>
        <end position="96"/>
    </location>
</feature>
<gene>
    <name evidence="2" type="ORF">GRI69_09360</name>
</gene>
<sequence length="96" mass="9885">MNSKILIAPVLAISSLSLGACAQNYGVEGAVAGAAAGAGLAAITDGDIETYALAGAAIGGVVGYATDKDDDCDGYYGDGRYVDDDCRYDDRYARYW</sequence>